<dbReference type="Proteomes" id="UP001149140">
    <property type="component" value="Unassembled WGS sequence"/>
</dbReference>
<dbReference type="Pfam" id="PF13466">
    <property type="entry name" value="STAS_2"/>
    <property type="match status" value="1"/>
</dbReference>
<evidence type="ECO:0000259" key="2">
    <source>
        <dbReference type="PROSITE" id="PS50801"/>
    </source>
</evidence>
<evidence type="ECO:0000313" key="3">
    <source>
        <dbReference type="EMBL" id="MDA0167271.1"/>
    </source>
</evidence>
<dbReference type="CDD" id="cd07043">
    <property type="entry name" value="STAS_anti-anti-sigma_factors"/>
    <property type="match status" value="1"/>
</dbReference>
<feature type="compositionally biased region" description="Basic and acidic residues" evidence="1">
    <location>
        <begin position="158"/>
        <end position="168"/>
    </location>
</feature>
<name>A0A9X3N261_9ACTN</name>
<feature type="region of interest" description="Disordered" evidence="1">
    <location>
        <begin position="145"/>
        <end position="168"/>
    </location>
</feature>
<proteinExistence type="predicted"/>
<dbReference type="InterPro" id="IPR058548">
    <property type="entry name" value="MlaB-like_STAS"/>
</dbReference>
<dbReference type="SUPFAM" id="SSF52091">
    <property type="entry name" value="SpoIIaa-like"/>
    <property type="match status" value="1"/>
</dbReference>
<dbReference type="PROSITE" id="PS50801">
    <property type="entry name" value="STAS"/>
    <property type="match status" value="1"/>
</dbReference>
<keyword evidence="4" id="KW-1185">Reference proteome</keyword>
<protein>
    <submittedName>
        <fullName evidence="3">STAS domain-containing protein</fullName>
    </submittedName>
</protein>
<gene>
    <name evidence="3" type="ORF">OM076_43830</name>
</gene>
<dbReference type="AlphaFoldDB" id="A0A9X3N261"/>
<feature type="domain" description="STAS" evidence="2">
    <location>
        <begin position="34"/>
        <end position="134"/>
    </location>
</feature>
<dbReference type="EMBL" id="JAPDOD010000096">
    <property type="protein sequence ID" value="MDA0167271.1"/>
    <property type="molecule type" value="Genomic_DNA"/>
</dbReference>
<dbReference type="InterPro" id="IPR036513">
    <property type="entry name" value="STAS_dom_sf"/>
</dbReference>
<organism evidence="3 4">
    <name type="scientific">Solirubrobacter ginsenosidimutans</name>
    <dbReference type="NCBI Taxonomy" id="490573"/>
    <lineage>
        <taxon>Bacteria</taxon>
        <taxon>Bacillati</taxon>
        <taxon>Actinomycetota</taxon>
        <taxon>Thermoleophilia</taxon>
        <taxon>Solirubrobacterales</taxon>
        <taxon>Solirubrobacteraceae</taxon>
        <taxon>Solirubrobacter</taxon>
    </lineage>
</organism>
<evidence type="ECO:0000256" key="1">
    <source>
        <dbReference type="SAM" id="MobiDB-lite"/>
    </source>
</evidence>
<accession>A0A9X3N261</accession>
<reference evidence="3" key="1">
    <citation type="submission" date="2022-10" db="EMBL/GenBank/DDBJ databases">
        <title>The WGS of Solirubrobacter ginsenosidimutans DSM 21036.</title>
        <authorList>
            <person name="Jiang Z."/>
        </authorList>
    </citation>
    <scope>NUCLEOTIDE SEQUENCE</scope>
    <source>
        <strain evidence="3">DSM 21036</strain>
    </source>
</reference>
<sequence>MSPPITISVDSPEAAIRFRLSYTLNPSGTATPRIFLAGELSLTTADRARIVIHDALHHARELICDLADVTFVDVSGVCVLLDIASRAQQGDGRFTVANPPPIVPRILRIFGLEHSLEIDAPPTAASIQAPVTTTTRADLCNATVRTRRRPVRSAPSARDIRAHEGRTR</sequence>
<evidence type="ECO:0000313" key="4">
    <source>
        <dbReference type="Proteomes" id="UP001149140"/>
    </source>
</evidence>
<dbReference type="Gene3D" id="3.30.750.24">
    <property type="entry name" value="STAS domain"/>
    <property type="match status" value="1"/>
</dbReference>
<dbReference type="InterPro" id="IPR002645">
    <property type="entry name" value="STAS_dom"/>
</dbReference>
<comment type="caution">
    <text evidence="3">The sequence shown here is derived from an EMBL/GenBank/DDBJ whole genome shotgun (WGS) entry which is preliminary data.</text>
</comment>